<dbReference type="AlphaFoldDB" id="A0A915IKS2"/>
<feature type="chain" id="PRO_5037723821" evidence="7">
    <location>
        <begin position="17"/>
        <end position="416"/>
    </location>
</feature>
<keyword evidence="8" id="KW-1185">Reference proteome</keyword>
<dbReference type="Pfam" id="PF00939">
    <property type="entry name" value="Na_sulph_symp"/>
    <property type="match status" value="1"/>
</dbReference>
<evidence type="ECO:0000256" key="7">
    <source>
        <dbReference type="SAM" id="SignalP"/>
    </source>
</evidence>
<dbReference type="GO" id="GO:0005886">
    <property type="term" value="C:plasma membrane"/>
    <property type="evidence" value="ECO:0007669"/>
    <property type="project" value="TreeGrafter"/>
</dbReference>
<dbReference type="PANTHER" id="PTHR10283:SF82">
    <property type="entry name" value="SOLUTE CARRIER FAMILY 13 MEMBER 2"/>
    <property type="match status" value="1"/>
</dbReference>
<comment type="similarity">
    <text evidence="2">Belongs to the SLC13A/DASS transporter (TC 2.A.47) family. NADC subfamily.</text>
</comment>
<keyword evidence="5 6" id="KW-0472">Membrane</keyword>
<proteinExistence type="inferred from homology"/>
<evidence type="ECO:0000256" key="3">
    <source>
        <dbReference type="ARBA" id="ARBA00022692"/>
    </source>
</evidence>
<dbReference type="PANTHER" id="PTHR10283">
    <property type="entry name" value="SOLUTE CARRIER FAMILY 13 MEMBER"/>
    <property type="match status" value="1"/>
</dbReference>
<evidence type="ECO:0000256" key="6">
    <source>
        <dbReference type="SAM" id="Phobius"/>
    </source>
</evidence>
<sequence length="416" mass="46179">MLTTAFLSMWMSNVAATAMMVPIVLSMLDELIAHHKRSELPVVTSDSDMVKIYSAAEFRNRISSSAGLVTSDTETESKANESYVDSGVGFDIDIQEIKENLASNDPTFNEMSVQTDDLAVISPGHMAHLHKELNKMPTEISGLCKAVLLSICYAANLGGTGTLTGTGPNIVLTNTLNDEYANQNRITFASWMVFAVPAMLVCLVLAWFWLLIMFLGSRSLLNMFSWKQSKNDGISELFQHKYQELGKMSFAEKSVLFWFVVLVFLWVSRKPTFMRGWQDVFHLDGFTSDACPAMLIACVLFVWPTQMPDFLFWRQNSASKPQRHSSLMTWAAMQKKFSWSIIILLGGGYAMAKGIEVSGLQNRIGCLMRHFVSDLDQIVIVIVVVIMISVITVVASNSATASIFLPVLVSLFGSLL</sequence>
<evidence type="ECO:0000256" key="1">
    <source>
        <dbReference type="ARBA" id="ARBA00004141"/>
    </source>
</evidence>
<keyword evidence="4 6" id="KW-1133">Transmembrane helix</keyword>
<evidence type="ECO:0000256" key="2">
    <source>
        <dbReference type="ARBA" id="ARBA00006772"/>
    </source>
</evidence>
<feature type="transmembrane region" description="Helical" evidence="6">
    <location>
        <begin position="191"/>
        <end position="216"/>
    </location>
</feature>
<evidence type="ECO:0000313" key="9">
    <source>
        <dbReference type="WBParaSite" id="nRc.2.0.1.t14469-RA"/>
    </source>
</evidence>
<comment type="subcellular location">
    <subcellularLocation>
        <location evidence="1">Membrane</location>
        <topology evidence="1">Multi-pass membrane protein</topology>
    </subcellularLocation>
</comment>
<evidence type="ECO:0000256" key="5">
    <source>
        <dbReference type="ARBA" id="ARBA00023136"/>
    </source>
</evidence>
<dbReference type="GO" id="GO:0015137">
    <property type="term" value="F:citrate transmembrane transporter activity"/>
    <property type="evidence" value="ECO:0007669"/>
    <property type="project" value="TreeGrafter"/>
</dbReference>
<dbReference type="WBParaSite" id="nRc.2.0.1.t14469-RA">
    <property type="protein sequence ID" value="nRc.2.0.1.t14469-RA"/>
    <property type="gene ID" value="nRc.2.0.1.g14469"/>
</dbReference>
<feature type="transmembrane region" description="Helical" evidence="6">
    <location>
        <begin position="6"/>
        <end position="28"/>
    </location>
</feature>
<protein>
    <submittedName>
        <fullName evidence="9">Uncharacterized protein</fullName>
    </submittedName>
</protein>
<organism evidence="8 9">
    <name type="scientific">Romanomermis culicivorax</name>
    <name type="common">Nematode worm</name>
    <dbReference type="NCBI Taxonomy" id="13658"/>
    <lineage>
        <taxon>Eukaryota</taxon>
        <taxon>Metazoa</taxon>
        <taxon>Ecdysozoa</taxon>
        <taxon>Nematoda</taxon>
        <taxon>Enoplea</taxon>
        <taxon>Dorylaimia</taxon>
        <taxon>Mermithida</taxon>
        <taxon>Mermithoidea</taxon>
        <taxon>Mermithidae</taxon>
        <taxon>Romanomermis</taxon>
    </lineage>
</organism>
<keyword evidence="3 6" id="KW-0812">Transmembrane</keyword>
<keyword evidence="7" id="KW-0732">Signal</keyword>
<dbReference type="Proteomes" id="UP000887565">
    <property type="component" value="Unplaced"/>
</dbReference>
<feature type="transmembrane region" description="Helical" evidence="6">
    <location>
        <begin position="280"/>
        <end position="303"/>
    </location>
</feature>
<feature type="transmembrane region" description="Helical" evidence="6">
    <location>
        <begin position="250"/>
        <end position="268"/>
    </location>
</feature>
<feature type="signal peptide" evidence="7">
    <location>
        <begin position="1"/>
        <end position="16"/>
    </location>
</feature>
<accession>A0A915IKS2</accession>
<dbReference type="GO" id="GO:0015141">
    <property type="term" value="F:succinate transmembrane transporter activity"/>
    <property type="evidence" value="ECO:0007669"/>
    <property type="project" value="TreeGrafter"/>
</dbReference>
<reference evidence="9" key="1">
    <citation type="submission" date="2022-11" db="UniProtKB">
        <authorList>
            <consortium name="WormBaseParasite"/>
        </authorList>
    </citation>
    <scope>IDENTIFICATION</scope>
</reference>
<feature type="transmembrane region" description="Helical" evidence="6">
    <location>
        <begin position="337"/>
        <end position="357"/>
    </location>
</feature>
<dbReference type="InterPro" id="IPR001898">
    <property type="entry name" value="SLC13A/DASS"/>
</dbReference>
<feature type="transmembrane region" description="Helical" evidence="6">
    <location>
        <begin position="378"/>
        <end position="409"/>
    </location>
</feature>
<evidence type="ECO:0000313" key="8">
    <source>
        <dbReference type="Proteomes" id="UP000887565"/>
    </source>
</evidence>
<evidence type="ECO:0000256" key="4">
    <source>
        <dbReference type="ARBA" id="ARBA00022989"/>
    </source>
</evidence>
<name>A0A915IKS2_ROMCU</name>